<proteinExistence type="predicted"/>
<comment type="caution">
    <text evidence="2">The sequence shown here is derived from an EMBL/GenBank/DDBJ whole genome shotgun (WGS) entry which is preliminary data.</text>
</comment>
<dbReference type="AlphaFoldDB" id="A0A8J5X616"/>
<organism evidence="2 3">
    <name type="scientific">Zizania palustris</name>
    <name type="common">Northern wild rice</name>
    <dbReference type="NCBI Taxonomy" id="103762"/>
    <lineage>
        <taxon>Eukaryota</taxon>
        <taxon>Viridiplantae</taxon>
        <taxon>Streptophyta</taxon>
        <taxon>Embryophyta</taxon>
        <taxon>Tracheophyta</taxon>
        <taxon>Spermatophyta</taxon>
        <taxon>Magnoliopsida</taxon>
        <taxon>Liliopsida</taxon>
        <taxon>Poales</taxon>
        <taxon>Poaceae</taxon>
        <taxon>BOP clade</taxon>
        <taxon>Oryzoideae</taxon>
        <taxon>Oryzeae</taxon>
        <taxon>Zizaniinae</taxon>
        <taxon>Zizania</taxon>
    </lineage>
</organism>
<reference evidence="2" key="2">
    <citation type="submission" date="2021-02" db="EMBL/GenBank/DDBJ databases">
        <authorList>
            <person name="Kimball J.A."/>
            <person name="Haas M.W."/>
            <person name="Macchietto M."/>
            <person name="Kono T."/>
            <person name="Duquette J."/>
            <person name="Shao M."/>
        </authorList>
    </citation>
    <scope>NUCLEOTIDE SEQUENCE</scope>
    <source>
        <tissue evidence="2">Fresh leaf tissue</tissue>
    </source>
</reference>
<feature type="compositionally biased region" description="Basic and acidic residues" evidence="1">
    <location>
        <begin position="83"/>
        <end position="96"/>
    </location>
</feature>
<protein>
    <submittedName>
        <fullName evidence="2">Uncharacterized protein</fullName>
    </submittedName>
</protein>
<dbReference type="EMBL" id="JAAALK010000079">
    <property type="protein sequence ID" value="KAG8098242.1"/>
    <property type="molecule type" value="Genomic_DNA"/>
</dbReference>
<gene>
    <name evidence="2" type="ORF">GUJ93_ZPchr0013g36919</name>
</gene>
<feature type="region of interest" description="Disordered" evidence="1">
    <location>
        <begin position="1"/>
        <end position="130"/>
    </location>
</feature>
<feature type="compositionally biased region" description="Gly residues" evidence="1">
    <location>
        <begin position="101"/>
        <end position="111"/>
    </location>
</feature>
<reference evidence="2" key="1">
    <citation type="journal article" date="2021" name="bioRxiv">
        <title>Whole Genome Assembly and Annotation of Northern Wild Rice, Zizania palustris L., Supports a Whole Genome Duplication in the Zizania Genus.</title>
        <authorList>
            <person name="Haas M."/>
            <person name="Kono T."/>
            <person name="Macchietto M."/>
            <person name="Millas R."/>
            <person name="McGilp L."/>
            <person name="Shao M."/>
            <person name="Duquette J."/>
            <person name="Hirsch C.N."/>
            <person name="Kimball J."/>
        </authorList>
    </citation>
    <scope>NUCLEOTIDE SEQUENCE</scope>
    <source>
        <tissue evidence="2">Fresh leaf tissue</tissue>
    </source>
</reference>
<evidence type="ECO:0000256" key="1">
    <source>
        <dbReference type="SAM" id="MobiDB-lite"/>
    </source>
</evidence>
<sequence>MLTEASERRKVKRRKTAKQEEGPNRGGKRVMNRGGEGVQNETLEVPAGGEIPRSHERTKVLIGLELNQLQPRPHRGEGEDETEGKGEGGKETHLERSLAGGRQGEAGGDGRGTAIRNHREGRREPEESAHLAAELATVIQCQVVLSLVMDEY</sequence>
<dbReference type="Proteomes" id="UP000729402">
    <property type="component" value="Unassembled WGS sequence"/>
</dbReference>
<evidence type="ECO:0000313" key="2">
    <source>
        <dbReference type="EMBL" id="KAG8098242.1"/>
    </source>
</evidence>
<accession>A0A8J5X616</accession>
<keyword evidence="3" id="KW-1185">Reference proteome</keyword>
<evidence type="ECO:0000313" key="3">
    <source>
        <dbReference type="Proteomes" id="UP000729402"/>
    </source>
</evidence>
<name>A0A8J5X616_ZIZPA</name>
<feature type="compositionally biased region" description="Basic and acidic residues" evidence="1">
    <location>
        <begin position="117"/>
        <end position="129"/>
    </location>
</feature>